<feature type="compositionally biased region" description="Acidic residues" evidence="1">
    <location>
        <begin position="48"/>
        <end position="57"/>
    </location>
</feature>
<sequence length="57" mass="5939">MSPPRRRPIATTHGARGCSGLAPARLGTHVAACEAVQSPSSQALAIDSELDDDDPHF</sequence>
<reference evidence="2" key="2">
    <citation type="journal article" date="2015" name="Data Brief">
        <title>Shoot transcriptome of the giant reed, Arundo donax.</title>
        <authorList>
            <person name="Barrero R.A."/>
            <person name="Guerrero F.D."/>
            <person name="Moolhuijzen P."/>
            <person name="Goolsby J.A."/>
            <person name="Tidwell J."/>
            <person name="Bellgard S.E."/>
            <person name="Bellgard M.I."/>
        </authorList>
    </citation>
    <scope>NUCLEOTIDE SEQUENCE</scope>
    <source>
        <tissue evidence="2">Shoot tissue taken approximately 20 cm above the soil surface</tissue>
    </source>
</reference>
<dbReference type="AlphaFoldDB" id="A0A0A9H861"/>
<proteinExistence type="predicted"/>
<feature type="region of interest" description="Disordered" evidence="1">
    <location>
        <begin position="38"/>
        <end position="57"/>
    </location>
</feature>
<dbReference type="EMBL" id="GBRH01164954">
    <property type="protein sequence ID" value="JAE32942.1"/>
    <property type="molecule type" value="Transcribed_RNA"/>
</dbReference>
<protein>
    <submittedName>
        <fullName evidence="2">Uncharacterized protein</fullName>
    </submittedName>
</protein>
<accession>A0A0A9H861</accession>
<organism evidence="2">
    <name type="scientific">Arundo donax</name>
    <name type="common">Giant reed</name>
    <name type="synonym">Donax arundinaceus</name>
    <dbReference type="NCBI Taxonomy" id="35708"/>
    <lineage>
        <taxon>Eukaryota</taxon>
        <taxon>Viridiplantae</taxon>
        <taxon>Streptophyta</taxon>
        <taxon>Embryophyta</taxon>
        <taxon>Tracheophyta</taxon>
        <taxon>Spermatophyta</taxon>
        <taxon>Magnoliopsida</taxon>
        <taxon>Liliopsida</taxon>
        <taxon>Poales</taxon>
        <taxon>Poaceae</taxon>
        <taxon>PACMAD clade</taxon>
        <taxon>Arundinoideae</taxon>
        <taxon>Arundineae</taxon>
        <taxon>Arundo</taxon>
    </lineage>
</organism>
<evidence type="ECO:0000256" key="1">
    <source>
        <dbReference type="SAM" id="MobiDB-lite"/>
    </source>
</evidence>
<reference evidence="2" key="1">
    <citation type="submission" date="2014-09" db="EMBL/GenBank/DDBJ databases">
        <authorList>
            <person name="Magalhaes I.L.F."/>
            <person name="Oliveira U."/>
            <person name="Santos F.R."/>
            <person name="Vidigal T.H.D.A."/>
            <person name="Brescovit A.D."/>
            <person name="Santos A.J."/>
        </authorList>
    </citation>
    <scope>NUCLEOTIDE SEQUENCE</scope>
    <source>
        <tissue evidence="2">Shoot tissue taken approximately 20 cm above the soil surface</tissue>
    </source>
</reference>
<name>A0A0A9H861_ARUDO</name>
<evidence type="ECO:0000313" key="2">
    <source>
        <dbReference type="EMBL" id="JAE32942.1"/>
    </source>
</evidence>